<dbReference type="EMBL" id="JNVN01003413">
    <property type="protein sequence ID" value="KHJ30960.1"/>
    <property type="molecule type" value="Genomic_DNA"/>
</dbReference>
<comment type="caution">
    <text evidence="2">The sequence shown here is derived from an EMBL/GenBank/DDBJ whole genome shotgun (WGS) entry which is preliminary data.</text>
</comment>
<evidence type="ECO:0000256" key="1">
    <source>
        <dbReference type="SAM" id="MobiDB-lite"/>
    </source>
</evidence>
<evidence type="ECO:0000313" key="2">
    <source>
        <dbReference type="EMBL" id="KHJ30960.1"/>
    </source>
</evidence>
<keyword evidence="3" id="KW-1185">Reference proteome</keyword>
<dbReference type="HOGENOM" id="CLU_041473_0_0_1"/>
<reference evidence="2 3" key="1">
    <citation type="journal article" date="2014" name="BMC Genomics">
        <title>Adaptive genomic structural variation in the grape powdery mildew pathogen, Erysiphe necator.</title>
        <authorList>
            <person name="Jones L."/>
            <person name="Riaz S."/>
            <person name="Morales-Cruz A."/>
            <person name="Amrine K.C."/>
            <person name="McGuire B."/>
            <person name="Gubler W.D."/>
            <person name="Walker M.A."/>
            <person name="Cantu D."/>
        </authorList>
    </citation>
    <scope>NUCLEOTIDE SEQUENCE [LARGE SCALE GENOMIC DNA]</scope>
    <source>
        <strain evidence="3">c</strain>
    </source>
</reference>
<feature type="region of interest" description="Disordered" evidence="1">
    <location>
        <begin position="411"/>
        <end position="438"/>
    </location>
</feature>
<dbReference type="AlphaFoldDB" id="A0A0B1P0Z2"/>
<protein>
    <submittedName>
        <fullName evidence="2">Uncharacterized protein</fullName>
    </submittedName>
</protein>
<accession>A0A0B1P0Z2</accession>
<gene>
    <name evidence="2" type="ORF">EV44_g3290</name>
</gene>
<dbReference type="Proteomes" id="UP000030854">
    <property type="component" value="Unassembled WGS sequence"/>
</dbReference>
<organism evidence="2 3">
    <name type="scientific">Uncinula necator</name>
    <name type="common">Grape powdery mildew</name>
    <dbReference type="NCBI Taxonomy" id="52586"/>
    <lineage>
        <taxon>Eukaryota</taxon>
        <taxon>Fungi</taxon>
        <taxon>Dikarya</taxon>
        <taxon>Ascomycota</taxon>
        <taxon>Pezizomycotina</taxon>
        <taxon>Leotiomycetes</taxon>
        <taxon>Erysiphales</taxon>
        <taxon>Erysiphaceae</taxon>
        <taxon>Erysiphe</taxon>
    </lineage>
</organism>
<proteinExistence type="predicted"/>
<name>A0A0B1P0Z2_UNCNE</name>
<evidence type="ECO:0000313" key="3">
    <source>
        <dbReference type="Proteomes" id="UP000030854"/>
    </source>
</evidence>
<sequence length="438" mass="49009">MAAIPDQCEPNNEVIANNNAPDIPSVNNENLSIEITNTAREIAVHEDNTLNITCNTNTTFCKGCRKNCHPSLFYDDIRNKSFKQCSDCRRRVYARRHPEMLQPQTNSEHLLPTGMPINLPSYNAVNLVTDTAPILCRKCKKTCPPESFANSSSNSLYATCLDCRSQQHERRYPTVFEPTSLQHPINNNDDLYDVSDDDVVNLAADIGRFELEEVEVFNGPVPEEAPLGDDPIFLYSQLQSREFRNHDEIQRRLQADEEINGINVLEPDSNIDPFLEEIPQPGNDLYEDNNQLENLDRNNLFIEETPRPRNNEIAQPQNLLPIDPFLVSYPPPQAEDVIMIDDHQPPAERSEQVQAPPRRIPTWLAAPGARRLDPAGYLSRYRSTMAAHDLGEMNSICPSCKALHFSSERVKGRTGRSGSHSGAAGGLTPTVDLGGGAL</sequence>